<dbReference type="RefSeq" id="WP_216957454.1">
    <property type="nucleotide sequence ID" value="NZ_JAHOPB010000001.1"/>
</dbReference>
<name>A0ABS6IFZ0_9HYPH</name>
<keyword evidence="2" id="KW-1185">Reference proteome</keyword>
<gene>
    <name evidence="1" type="ORF">KQ910_05430</name>
</gene>
<proteinExistence type="predicted"/>
<evidence type="ECO:0000313" key="2">
    <source>
        <dbReference type="Proteomes" id="UP000727907"/>
    </source>
</evidence>
<organism evidence="1 2">
    <name type="scientific">Reyranella humidisoli</name>
    <dbReference type="NCBI Taxonomy" id="2849149"/>
    <lineage>
        <taxon>Bacteria</taxon>
        <taxon>Pseudomonadati</taxon>
        <taxon>Pseudomonadota</taxon>
        <taxon>Alphaproteobacteria</taxon>
        <taxon>Hyphomicrobiales</taxon>
        <taxon>Reyranellaceae</taxon>
        <taxon>Reyranella</taxon>
    </lineage>
</organism>
<evidence type="ECO:0000313" key="1">
    <source>
        <dbReference type="EMBL" id="MBU8873193.1"/>
    </source>
</evidence>
<dbReference type="EMBL" id="JAHOPB010000001">
    <property type="protein sequence ID" value="MBU8873193.1"/>
    <property type="molecule type" value="Genomic_DNA"/>
</dbReference>
<reference evidence="1 2" key="1">
    <citation type="submission" date="2021-06" db="EMBL/GenBank/DDBJ databases">
        <authorList>
            <person name="Lee D.H."/>
        </authorList>
    </citation>
    <scope>NUCLEOTIDE SEQUENCE [LARGE SCALE GENOMIC DNA]</scope>
    <source>
        <strain evidence="1 2">MMS21-HV4-11</strain>
    </source>
</reference>
<sequence>MSHSEPSDSSADAIFVVGTDLVEFDRSDLPIYATPASRWAEAGAEPVSYGAPLDRLFGEPGAVFVDGVPGAAAETLPPIGEDALVVLSDLSDGVMLPATDESVAIRESAAVYDFGTDSHVVLHVQDGLTWDQTDAGWSFDHHG</sequence>
<accession>A0ABS6IFZ0</accession>
<comment type="caution">
    <text evidence="1">The sequence shown here is derived from an EMBL/GenBank/DDBJ whole genome shotgun (WGS) entry which is preliminary data.</text>
</comment>
<dbReference type="Proteomes" id="UP000727907">
    <property type="component" value="Unassembled WGS sequence"/>
</dbReference>
<protein>
    <submittedName>
        <fullName evidence="1">Uncharacterized protein</fullName>
    </submittedName>
</protein>